<comment type="similarity">
    <text evidence="6">Belongs to the azoreductase type 1 family.</text>
</comment>
<evidence type="ECO:0000313" key="9">
    <source>
        <dbReference type="Proteomes" id="UP001247754"/>
    </source>
</evidence>
<sequence>MTTILRVEASIKGEAAVSRQLTGRIVERLLAADPAAAIVTRDLSAGVPVIDGAWLGAVFTPAAARDAGQAATAATADALLAEVRAADVLVIALPVYNFGVPAQLKSWIDQLARKGETFVYTETGPKGLLTGKRAIVAYTSDGTPLGSDLDYASGWLRHMLGFFGITDVEFVAADAIVFDRDAALARADAAIAALAA</sequence>
<dbReference type="PANTHER" id="PTHR43741">
    <property type="entry name" value="FMN-DEPENDENT NADH-AZOREDUCTASE 1"/>
    <property type="match status" value="1"/>
</dbReference>
<evidence type="ECO:0000256" key="6">
    <source>
        <dbReference type="HAMAP-Rule" id="MF_01216"/>
    </source>
</evidence>
<gene>
    <name evidence="6" type="primary">azoR</name>
    <name evidence="8" type="ORF">RGD00_03285</name>
</gene>
<comment type="function">
    <text evidence="6">Quinone reductase that provides resistance to thiol-specific stress caused by electrophilic quinones.</text>
</comment>
<evidence type="ECO:0000256" key="5">
    <source>
        <dbReference type="ARBA" id="ARBA00048542"/>
    </source>
</evidence>
<comment type="caution">
    <text evidence="6">Lacks conserved residue(s) required for the propagation of feature annotation.</text>
</comment>
<dbReference type="Pfam" id="PF02525">
    <property type="entry name" value="Flavodoxin_2"/>
    <property type="match status" value="1"/>
</dbReference>
<evidence type="ECO:0000256" key="2">
    <source>
        <dbReference type="ARBA" id="ARBA00022643"/>
    </source>
</evidence>
<comment type="catalytic activity">
    <reaction evidence="5">
        <text>N,N-dimethyl-1,4-phenylenediamine + anthranilate + 2 NAD(+) = 2-(4-dimethylaminophenyl)diazenylbenzoate + 2 NADH + 2 H(+)</text>
        <dbReference type="Rhea" id="RHEA:55872"/>
        <dbReference type="ChEBI" id="CHEBI:15378"/>
        <dbReference type="ChEBI" id="CHEBI:15783"/>
        <dbReference type="ChEBI" id="CHEBI:16567"/>
        <dbReference type="ChEBI" id="CHEBI:57540"/>
        <dbReference type="ChEBI" id="CHEBI:57945"/>
        <dbReference type="ChEBI" id="CHEBI:71579"/>
        <dbReference type="EC" id="1.7.1.17"/>
    </reaction>
    <physiologicalReaction direction="right-to-left" evidence="5">
        <dbReference type="Rhea" id="RHEA:55874"/>
    </physiologicalReaction>
</comment>
<keyword evidence="9" id="KW-1185">Reference proteome</keyword>
<feature type="domain" description="Flavodoxin-like fold" evidence="7">
    <location>
        <begin position="3"/>
        <end position="192"/>
    </location>
</feature>
<name>A0ABU1F4S0_9RHOB</name>
<protein>
    <recommendedName>
        <fullName evidence="6">FMN dependent NADH:quinone oxidoreductase</fullName>
        <ecNumber evidence="6">1.6.5.-</ecNumber>
    </recommendedName>
    <alternativeName>
        <fullName evidence="6">Azo-dye reductase</fullName>
    </alternativeName>
    <alternativeName>
        <fullName evidence="6">FMN-dependent NADH-azo compound oxidoreductase</fullName>
    </alternativeName>
    <alternativeName>
        <fullName evidence="6">FMN-dependent NADH-azoreductase</fullName>
        <ecNumber evidence="6">1.7.1.17</ecNumber>
    </alternativeName>
</protein>
<comment type="cofactor">
    <cofactor evidence="6">
        <name>FMN</name>
        <dbReference type="ChEBI" id="CHEBI:58210"/>
    </cofactor>
    <text evidence="6">Binds 1 FMN per subunit.</text>
</comment>
<evidence type="ECO:0000256" key="1">
    <source>
        <dbReference type="ARBA" id="ARBA00022630"/>
    </source>
</evidence>
<dbReference type="EC" id="1.7.1.17" evidence="6"/>
<evidence type="ECO:0000256" key="3">
    <source>
        <dbReference type="ARBA" id="ARBA00023002"/>
    </source>
</evidence>
<dbReference type="InterPro" id="IPR050104">
    <property type="entry name" value="FMN-dep_NADH:Q_OxRdtase_AzoR1"/>
</dbReference>
<dbReference type="InterPro" id="IPR029039">
    <property type="entry name" value="Flavoprotein-like_sf"/>
</dbReference>
<dbReference type="EMBL" id="JAVKPH010000002">
    <property type="protein sequence ID" value="MDR5651613.1"/>
    <property type="molecule type" value="Genomic_DNA"/>
</dbReference>
<accession>A0ABU1F4S0</accession>
<comment type="subunit">
    <text evidence="6">Homodimer.</text>
</comment>
<comment type="catalytic activity">
    <reaction evidence="6">
        <text>2 a quinone + NADH + H(+) = 2 a 1,4-benzosemiquinone + NAD(+)</text>
        <dbReference type="Rhea" id="RHEA:65952"/>
        <dbReference type="ChEBI" id="CHEBI:15378"/>
        <dbReference type="ChEBI" id="CHEBI:57540"/>
        <dbReference type="ChEBI" id="CHEBI:57945"/>
        <dbReference type="ChEBI" id="CHEBI:132124"/>
        <dbReference type="ChEBI" id="CHEBI:134225"/>
    </reaction>
</comment>
<evidence type="ECO:0000259" key="7">
    <source>
        <dbReference type="Pfam" id="PF02525"/>
    </source>
</evidence>
<dbReference type="Proteomes" id="UP001247754">
    <property type="component" value="Unassembled WGS sequence"/>
</dbReference>
<comment type="function">
    <text evidence="6">Also exhibits azoreductase activity. Catalyzes the reductive cleavage of the azo bond in aromatic azo compounds to the corresponding amines.</text>
</comment>
<keyword evidence="3 6" id="KW-0560">Oxidoreductase</keyword>
<dbReference type="InterPro" id="IPR023048">
    <property type="entry name" value="NADH:quinone_OxRdtase_FMN_depd"/>
</dbReference>
<evidence type="ECO:0000313" key="8">
    <source>
        <dbReference type="EMBL" id="MDR5651613.1"/>
    </source>
</evidence>
<dbReference type="PANTHER" id="PTHR43741:SF2">
    <property type="entry name" value="FMN-DEPENDENT NADH:QUINONE OXIDOREDUCTASE"/>
    <property type="match status" value="1"/>
</dbReference>
<dbReference type="SUPFAM" id="SSF52218">
    <property type="entry name" value="Flavoproteins"/>
    <property type="match status" value="1"/>
</dbReference>
<dbReference type="HAMAP" id="MF_01216">
    <property type="entry name" value="Azoreductase_type1"/>
    <property type="match status" value="1"/>
</dbReference>
<feature type="binding site" evidence="6">
    <location>
        <position position="10"/>
    </location>
    <ligand>
        <name>FMN</name>
        <dbReference type="ChEBI" id="CHEBI:58210"/>
    </ligand>
</feature>
<evidence type="ECO:0000256" key="4">
    <source>
        <dbReference type="ARBA" id="ARBA00023027"/>
    </source>
</evidence>
<proteinExistence type="inferred from homology"/>
<reference evidence="8 9" key="1">
    <citation type="submission" date="2023-09" db="EMBL/GenBank/DDBJ databases">
        <title>Xinfangfangia sedmenti sp. nov., isolated the sedment.</title>
        <authorList>
            <person name="Xu L."/>
        </authorList>
    </citation>
    <scope>NUCLEOTIDE SEQUENCE [LARGE SCALE GENOMIC DNA]</scope>
    <source>
        <strain evidence="8 9">LG-4</strain>
    </source>
</reference>
<comment type="caution">
    <text evidence="8">The sequence shown here is derived from an EMBL/GenBank/DDBJ whole genome shotgun (WGS) entry which is preliminary data.</text>
</comment>
<dbReference type="RefSeq" id="WP_310455840.1">
    <property type="nucleotide sequence ID" value="NZ_JAVKPH010000002.1"/>
</dbReference>
<dbReference type="EC" id="1.6.5.-" evidence="6"/>
<keyword evidence="4 6" id="KW-0520">NAD</keyword>
<dbReference type="Gene3D" id="3.40.50.360">
    <property type="match status" value="1"/>
</dbReference>
<keyword evidence="1 6" id="KW-0285">Flavoprotein</keyword>
<organism evidence="8 9">
    <name type="scientific">Ruixingdingia sedimenti</name>
    <dbReference type="NCBI Taxonomy" id="3073604"/>
    <lineage>
        <taxon>Bacteria</taxon>
        <taxon>Pseudomonadati</taxon>
        <taxon>Pseudomonadota</taxon>
        <taxon>Alphaproteobacteria</taxon>
        <taxon>Rhodobacterales</taxon>
        <taxon>Paracoccaceae</taxon>
        <taxon>Ruixingdingia</taxon>
    </lineage>
</organism>
<keyword evidence="2 6" id="KW-0288">FMN</keyword>
<dbReference type="InterPro" id="IPR003680">
    <property type="entry name" value="Flavodoxin_fold"/>
</dbReference>